<dbReference type="PANTHER" id="PTHR42815">
    <property type="entry name" value="FAD-BINDING, PUTATIVE (AFU_ORTHOLOGUE AFUA_6G07600)-RELATED"/>
    <property type="match status" value="1"/>
</dbReference>
<proteinExistence type="predicted"/>
<feature type="domain" description="Pyridoxamine 5'-phosphate oxidase N-terminal" evidence="1">
    <location>
        <begin position="31"/>
        <end position="151"/>
    </location>
</feature>
<dbReference type="SUPFAM" id="SSF50475">
    <property type="entry name" value="FMN-binding split barrel"/>
    <property type="match status" value="1"/>
</dbReference>
<keyword evidence="3" id="KW-1185">Reference proteome</keyword>
<dbReference type="InterPro" id="IPR011576">
    <property type="entry name" value="Pyridox_Oxase_N"/>
</dbReference>
<protein>
    <submittedName>
        <fullName evidence="2">Pyridoxamine 5'-phosphate oxidase family protein</fullName>
    </submittedName>
</protein>
<organism evidence="2 3">
    <name type="scientific">Williamsia deligens</name>
    <dbReference type="NCBI Taxonomy" id="321325"/>
    <lineage>
        <taxon>Bacteria</taxon>
        <taxon>Bacillati</taxon>
        <taxon>Actinomycetota</taxon>
        <taxon>Actinomycetes</taxon>
        <taxon>Mycobacteriales</taxon>
        <taxon>Nocardiaceae</taxon>
        <taxon>Williamsia</taxon>
    </lineage>
</organism>
<name>A0ABW3G9B0_9NOCA</name>
<evidence type="ECO:0000313" key="3">
    <source>
        <dbReference type="Proteomes" id="UP001597068"/>
    </source>
</evidence>
<dbReference type="RefSeq" id="WP_253647833.1">
    <property type="nucleotide sequence ID" value="NZ_BAAAMO010000002.1"/>
</dbReference>
<dbReference type="EMBL" id="JBHTIL010000001">
    <property type="protein sequence ID" value="MFD0926763.1"/>
    <property type="molecule type" value="Genomic_DNA"/>
</dbReference>
<dbReference type="NCBIfam" id="TIGR04025">
    <property type="entry name" value="PPOX_FMN_DR2398"/>
    <property type="match status" value="1"/>
</dbReference>
<gene>
    <name evidence="2" type="ORF">ACFQ04_13560</name>
</gene>
<dbReference type="Gene3D" id="2.30.110.10">
    <property type="entry name" value="Electron Transport, Fmn-binding Protein, Chain A"/>
    <property type="match status" value="1"/>
</dbReference>
<evidence type="ECO:0000313" key="2">
    <source>
        <dbReference type="EMBL" id="MFD0926763.1"/>
    </source>
</evidence>
<sequence length="203" mass="22953">MDHSITTVAQLEAVIGLPNERAATKVRSRLSDVHRDWVAHSPFVVLSTVDSAGRVDVSPKGDPPGFVQILDDTRIAIPERPGNRRVDGYRNMLSDPHVGTLFLVPGRGDTLRINGRARIVSDAEYFDAMAVRGRRPVLAVEIDVDEVFFHCSKAFMRSDLWKHETWRPEALPSAAEIAHRVSGADLEELREHYRDDNYRRLLY</sequence>
<dbReference type="InterPro" id="IPR024029">
    <property type="entry name" value="Pyridox_Oxase_FMN-dep"/>
</dbReference>
<dbReference type="PANTHER" id="PTHR42815:SF2">
    <property type="entry name" value="FAD-BINDING, PUTATIVE (AFU_ORTHOLOGUE AFUA_6G07600)-RELATED"/>
    <property type="match status" value="1"/>
</dbReference>
<dbReference type="InterPro" id="IPR012349">
    <property type="entry name" value="Split_barrel_FMN-bd"/>
</dbReference>
<dbReference type="Pfam" id="PF01243">
    <property type="entry name" value="PNPOx_N"/>
    <property type="match status" value="1"/>
</dbReference>
<accession>A0ABW3G9B0</accession>
<evidence type="ECO:0000259" key="1">
    <source>
        <dbReference type="Pfam" id="PF01243"/>
    </source>
</evidence>
<comment type="caution">
    <text evidence="2">The sequence shown here is derived from an EMBL/GenBank/DDBJ whole genome shotgun (WGS) entry which is preliminary data.</text>
</comment>
<reference evidence="3" key="1">
    <citation type="journal article" date="2019" name="Int. J. Syst. Evol. Microbiol.">
        <title>The Global Catalogue of Microorganisms (GCM) 10K type strain sequencing project: providing services to taxonomists for standard genome sequencing and annotation.</title>
        <authorList>
            <consortium name="The Broad Institute Genomics Platform"/>
            <consortium name="The Broad Institute Genome Sequencing Center for Infectious Disease"/>
            <person name="Wu L."/>
            <person name="Ma J."/>
        </authorList>
    </citation>
    <scope>NUCLEOTIDE SEQUENCE [LARGE SCALE GENOMIC DNA]</scope>
    <source>
        <strain evidence="3">CCUG 50873</strain>
    </source>
</reference>
<dbReference type="Proteomes" id="UP001597068">
    <property type="component" value="Unassembled WGS sequence"/>
</dbReference>